<dbReference type="RefSeq" id="WP_073503025.1">
    <property type="nucleotide sequence ID" value="NZ_FRBI01000050.1"/>
</dbReference>
<sequence length="127" mass="13094">MSQVVDALVGLWAGSVSYGTTVEKFTIALDTDGSAHLNTAETGGHGTWQMTGEDTFVFTITERLHEGDSGVSGDTEVTGIDHLIINIDAKLFGTAFVGTGTAEVFDAAGAVIFSIAAETTAQLAPAQ</sequence>
<dbReference type="Proteomes" id="UP000184111">
    <property type="component" value="Unassembled WGS sequence"/>
</dbReference>
<proteinExistence type="predicted"/>
<name>A0A1M7QYB4_9ACTN</name>
<dbReference type="AlphaFoldDB" id="A0A1M7QYB4"/>
<evidence type="ECO:0000313" key="2">
    <source>
        <dbReference type="Proteomes" id="UP000184111"/>
    </source>
</evidence>
<evidence type="ECO:0000313" key="1">
    <source>
        <dbReference type="EMBL" id="SHN37153.1"/>
    </source>
</evidence>
<keyword evidence="2" id="KW-1185">Reference proteome</keyword>
<dbReference type="STRING" id="310782.SAMN05216499_1505"/>
<protein>
    <submittedName>
        <fullName evidence="1">Uncharacterized protein</fullName>
    </submittedName>
</protein>
<reference evidence="1 2" key="1">
    <citation type="submission" date="2016-11" db="EMBL/GenBank/DDBJ databases">
        <authorList>
            <person name="Jaros S."/>
            <person name="Januszkiewicz K."/>
            <person name="Wedrychowicz H."/>
        </authorList>
    </citation>
    <scope>NUCLEOTIDE SEQUENCE [LARGE SCALE GENOMIC DNA]</scope>
    <source>
        <strain evidence="1 2">CGMCC 4.2025</strain>
    </source>
</reference>
<accession>A0A1M7QYB4</accession>
<organism evidence="1 2">
    <name type="scientific">Actinacidiphila paucisporea</name>
    <dbReference type="NCBI Taxonomy" id="310782"/>
    <lineage>
        <taxon>Bacteria</taxon>
        <taxon>Bacillati</taxon>
        <taxon>Actinomycetota</taxon>
        <taxon>Actinomycetes</taxon>
        <taxon>Kitasatosporales</taxon>
        <taxon>Streptomycetaceae</taxon>
        <taxon>Actinacidiphila</taxon>
    </lineage>
</organism>
<gene>
    <name evidence="1" type="ORF">SAMN05216499_1505</name>
</gene>
<dbReference type="OrthoDB" id="4221587at2"/>
<dbReference type="EMBL" id="FRBI01000050">
    <property type="protein sequence ID" value="SHN37153.1"/>
    <property type="molecule type" value="Genomic_DNA"/>
</dbReference>